<dbReference type="GO" id="GO:0004175">
    <property type="term" value="F:endopeptidase activity"/>
    <property type="evidence" value="ECO:0007669"/>
    <property type="project" value="UniProtKB-ARBA"/>
</dbReference>
<gene>
    <name evidence="3" type="ORF">BKM31_17495</name>
</gene>
<dbReference type="GO" id="GO:0080120">
    <property type="term" value="P:CAAX-box protein maturation"/>
    <property type="evidence" value="ECO:0007669"/>
    <property type="project" value="UniProtKB-ARBA"/>
</dbReference>
<accession>A0A1U9ZYI4</accession>
<dbReference type="Pfam" id="PF02517">
    <property type="entry name" value="Rce1-like"/>
    <property type="match status" value="1"/>
</dbReference>
<feature type="transmembrane region" description="Helical" evidence="1">
    <location>
        <begin position="213"/>
        <end position="232"/>
    </location>
</feature>
<feature type="domain" description="CAAX prenyl protease 2/Lysostaphin resistance protein A-like" evidence="2">
    <location>
        <begin position="168"/>
        <end position="252"/>
    </location>
</feature>
<dbReference type="AlphaFoldDB" id="A0A1U9ZYI4"/>
<keyword evidence="1" id="KW-1133">Transmembrane helix</keyword>
<feature type="transmembrane region" description="Helical" evidence="1">
    <location>
        <begin position="79"/>
        <end position="98"/>
    </location>
</feature>
<evidence type="ECO:0000313" key="4">
    <source>
        <dbReference type="Proteomes" id="UP000190797"/>
    </source>
</evidence>
<feature type="transmembrane region" description="Helical" evidence="1">
    <location>
        <begin position="14"/>
        <end position="36"/>
    </location>
</feature>
<protein>
    <recommendedName>
        <fullName evidence="2">CAAX prenyl protease 2/Lysostaphin resistance protein A-like domain-containing protein</fullName>
    </recommendedName>
</protein>
<evidence type="ECO:0000256" key="1">
    <source>
        <dbReference type="SAM" id="Phobius"/>
    </source>
</evidence>
<dbReference type="KEGG" id="noa:BKM31_17495"/>
<name>A0A1U9ZYI4_9ACTN</name>
<dbReference type="STRING" id="1909395.BKM31_17495"/>
<sequence>MVIFVALAYPAPLITWWNATGFTVPAVSAVLTLYYVMQVSILAQYLVGWCLPRTAFLVKAAITAASVAVTIAATTAPRLLTYGLFYTASTVMCLVLAVQQLGRAPLWPPRARDVPLTLVPFPLILLSVLAVSALATVLGIPLTGEPSAHASATGLLGTVAHIDTGAEWLIRSAWTGVGEETGVALLVTGLTRRGVRLPAVCAVAAAVRVTYHAQFSLAAVGLGILAVGMVLLWRRYERLLPLIAAHTLWDALAREHPQSLLAATGAGLAIVIGACGRPAVRRLRRKHGRPDPAAAPGTVTP</sequence>
<reference evidence="4" key="1">
    <citation type="journal article" date="2017" name="Med. Chem. Commun.">
        <title>Nonomuraea sp. ATCC 55076 harbours the largest actinomycete chromosome to date and the kistamicin biosynthetic gene cluster.</title>
        <authorList>
            <person name="Nazari B."/>
            <person name="Forneris C.C."/>
            <person name="Gibson M.I."/>
            <person name="Moon K."/>
            <person name="Schramma K.R."/>
            <person name="Seyedsayamdost M.R."/>
        </authorList>
    </citation>
    <scope>NUCLEOTIDE SEQUENCE [LARGE SCALE GENOMIC DNA]</scope>
    <source>
        <strain evidence="4">ATCC 55076</strain>
    </source>
</reference>
<organism evidence="3 4">
    <name type="scientific">[Actinomadura] parvosata subsp. kistnae</name>
    <dbReference type="NCBI Taxonomy" id="1909395"/>
    <lineage>
        <taxon>Bacteria</taxon>
        <taxon>Bacillati</taxon>
        <taxon>Actinomycetota</taxon>
        <taxon>Actinomycetes</taxon>
        <taxon>Streptosporangiales</taxon>
        <taxon>Streptosporangiaceae</taxon>
        <taxon>Nonomuraea</taxon>
    </lineage>
</organism>
<feature type="transmembrane region" description="Helical" evidence="1">
    <location>
        <begin position="118"/>
        <end position="140"/>
    </location>
</feature>
<evidence type="ECO:0000259" key="2">
    <source>
        <dbReference type="Pfam" id="PF02517"/>
    </source>
</evidence>
<keyword evidence="1" id="KW-0812">Transmembrane</keyword>
<evidence type="ECO:0000313" key="3">
    <source>
        <dbReference type="EMBL" id="AQZ63015.1"/>
    </source>
</evidence>
<feature type="transmembrane region" description="Helical" evidence="1">
    <location>
        <begin position="56"/>
        <end position="73"/>
    </location>
</feature>
<feature type="transmembrane region" description="Helical" evidence="1">
    <location>
        <begin position="260"/>
        <end position="280"/>
    </location>
</feature>
<keyword evidence="4" id="KW-1185">Reference proteome</keyword>
<dbReference type="EMBL" id="CP017717">
    <property type="protein sequence ID" value="AQZ63015.1"/>
    <property type="molecule type" value="Genomic_DNA"/>
</dbReference>
<keyword evidence="1" id="KW-0472">Membrane</keyword>
<proteinExistence type="predicted"/>
<dbReference type="InterPro" id="IPR003675">
    <property type="entry name" value="Rce1/LyrA-like_dom"/>
</dbReference>
<dbReference type="Proteomes" id="UP000190797">
    <property type="component" value="Chromosome"/>
</dbReference>